<dbReference type="EMBL" id="QXGM01000002">
    <property type="protein sequence ID" value="RSX54910.1"/>
    <property type="molecule type" value="Genomic_DNA"/>
</dbReference>
<dbReference type="AlphaFoldDB" id="A0A430FQ01"/>
<dbReference type="Proteomes" id="UP000287609">
    <property type="component" value="Unassembled WGS sequence"/>
</dbReference>
<dbReference type="OrthoDB" id="4703953at2"/>
<accession>A0A430FQ01</accession>
<dbReference type="Gene3D" id="3.30.300.20">
    <property type="match status" value="1"/>
</dbReference>
<name>A0A430FQ01_9BIFI</name>
<sequence>MTDRVWVERNKDGSWDAFSDEGAHIKFGKGRGQFDPGDLARIALAACAALSSQRAVEAAVGEGKGAKIVVDSRYDADTDSFLDFTEHVEIDASDANLSDEDAETLKKRVKAYIDKSCTIMHTYEQVTPVRMDVNVKR</sequence>
<dbReference type="InterPro" id="IPR036102">
    <property type="entry name" value="OsmC/Ohrsf"/>
</dbReference>
<gene>
    <name evidence="1" type="ORF">D2E26_0964</name>
</gene>
<protein>
    <submittedName>
        <fullName evidence="1">Peroxiredoxin</fullName>
    </submittedName>
</protein>
<dbReference type="RefSeq" id="WP_125963919.1">
    <property type="nucleotide sequence ID" value="NZ_QXGM01000002.1"/>
</dbReference>
<reference evidence="1 2" key="1">
    <citation type="submission" date="2018-09" db="EMBL/GenBank/DDBJ databases">
        <title>Characterization of the phylogenetic diversity of five novel species belonging to the genus Bifidobacterium.</title>
        <authorList>
            <person name="Lugli G.A."/>
            <person name="Duranti S."/>
            <person name="Milani C."/>
        </authorList>
    </citation>
    <scope>NUCLEOTIDE SEQUENCE [LARGE SCALE GENOMIC DNA]</scope>
    <source>
        <strain evidence="1 2">2036B</strain>
    </source>
</reference>
<dbReference type="SUPFAM" id="SSF82784">
    <property type="entry name" value="OsmC-like"/>
    <property type="match status" value="1"/>
</dbReference>
<evidence type="ECO:0000313" key="2">
    <source>
        <dbReference type="Proteomes" id="UP000287609"/>
    </source>
</evidence>
<comment type="caution">
    <text evidence="1">The sequence shown here is derived from an EMBL/GenBank/DDBJ whole genome shotgun (WGS) entry which is preliminary data.</text>
</comment>
<evidence type="ECO:0000313" key="1">
    <source>
        <dbReference type="EMBL" id="RSX54910.1"/>
    </source>
</evidence>
<keyword evidence="2" id="KW-1185">Reference proteome</keyword>
<organism evidence="1 2">
    <name type="scientific">Bifidobacterium dolichotidis</name>
    <dbReference type="NCBI Taxonomy" id="2306976"/>
    <lineage>
        <taxon>Bacteria</taxon>
        <taxon>Bacillati</taxon>
        <taxon>Actinomycetota</taxon>
        <taxon>Actinomycetes</taxon>
        <taxon>Bifidobacteriales</taxon>
        <taxon>Bifidobacteriaceae</taxon>
        <taxon>Bifidobacterium</taxon>
    </lineage>
</organism>
<dbReference type="InterPro" id="IPR015946">
    <property type="entry name" value="KH_dom-like_a/b"/>
</dbReference>
<proteinExistence type="predicted"/>